<keyword evidence="12" id="KW-0325">Glycoprotein</keyword>
<feature type="transmembrane region" description="Helical" evidence="15">
    <location>
        <begin position="232"/>
        <end position="254"/>
    </location>
</feature>
<dbReference type="FunCoup" id="A0A401GPX0">
    <property type="interactions" value="181"/>
</dbReference>
<dbReference type="EC" id="1.16.1.9" evidence="3"/>
<dbReference type="InterPro" id="IPR000778">
    <property type="entry name" value="Cyt_b245_heavy_chain"/>
</dbReference>
<keyword evidence="9" id="KW-0560">Oxidoreductase</keyword>
<gene>
    <name evidence="17" type="ORF">SCP_0601770</name>
</gene>
<comment type="catalytic activity">
    <reaction evidence="13">
        <text>2 a Fe(II)-siderophore + NADP(+) + H(+) = 2 a Fe(III)-siderophore + NADPH</text>
        <dbReference type="Rhea" id="RHEA:28795"/>
        <dbReference type="Rhea" id="RHEA-COMP:11342"/>
        <dbReference type="Rhea" id="RHEA-COMP:11344"/>
        <dbReference type="ChEBI" id="CHEBI:15378"/>
        <dbReference type="ChEBI" id="CHEBI:29033"/>
        <dbReference type="ChEBI" id="CHEBI:29034"/>
        <dbReference type="ChEBI" id="CHEBI:57783"/>
        <dbReference type="ChEBI" id="CHEBI:58349"/>
        <dbReference type="EC" id="1.16.1.9"/>
    </reaction>
</comment>
<dbReference type="Pfam" id="PF01794">
    <property type="entry name" value="Ferric_reduct"/>
    <property type="match status" value="1"/>
</dbReference>
<dbReference type="AlphaFoldDB" id="A0A401GPX0"/>
<evidence type="ECO:0000256" key="13">
    <source>
        <dbReference type="ARBA" id="ARBA00048483"/>
    </source>
</evidence>
<evidence type="ECO:0000256" key="11">
    <source>
        <dbReference type="ARBA" id="ARBA00023136"/>
    </source>
</evidence>
<evidence type="ECO:0000256" key="2">
    <source>
        <dbReference type="ARBA" id="ARBA00006278"/>
    </source>
</evidence>
<dbReference type="GeneID" id="38781116"/>
<comment type="similarity">
    <text evidence="2">Belongs to the ferric reductase (FRE) family.</text>
</comment>
<dbReference type="PANTHER" id="PTHR32361">
    <property type="entry name" value="FERRIC/CUPRIC REDUCTASE TRANSMEMBRANE COMPONENT"/>
    <property type="match status" value="1"/>
</dbReference>
<dbReference type="PANTHER" id="PTHR32361:SF9">
    <property type="entry name" value="FERRIC REDUCTASE TRANSMEMBRANE COMPONENT 3-RELATED"/>
    <property type="match status" value="1"/>
</dbReference>
<evidence type="ECO:0000313" key="18">
    <source>
        <dbReference type="Proteomes" id="UP000287166"/>
    </source>
</evidence>
<organism evidence="17 18">
    <name type="scientific">Sparassis crispa</name>
    <dbReference type="NCBI Taxonomy" id="139825"/>
    <lineage>
        <taxon>Eukaryota</taxon>
        <taxon>Fungi</taxon>
        <taxon>Dikarya</taxon>
        <taxon>Basidiomycota</taxon>
        <taxon>Agaricomycotina</taxon>
        <taxon>Agaricomycetes</taxon>
        <taxon>Polyporales</taxon>
        <taxon>Sparassidaceae</taxon>
        <taxon>Sparassis</taxon>
    </lineage>
</organism>
<keyword evidence="7" id="KW-0249">Electron transport</keyword>
<evidence type="ECO:0000256" key="4">
    <source>
        <dbReference type="ARBA" id="ARBA00022448"/>
    </source>
</evidence>
<evidence type="ECO:0000256" key="15">
    <source>
        <dbReference type="SAM" id="Phobius"/>
    </source>
</evidence>
<dbReference type="Proteomes" id="UP000287166">
    <property type="component" value="Unassembled WGS sequence"/>
</dbReference>
<dbReference type="Pfam" id="PF08022">
    <property type="entry name" value="FAD_binding_8"/>
    <property type="match status" value="1"/>
</dbReference>
<keyword evidence="18" id="KW-1185">Reference proteome</keyword>
<dbReference type="OrthoDB" id="4494341at2759"/>
<dbReference type="SUPFAM" id="SSF52343">
    <property type="entry name" value="Ferredoxin reductase-like, C-terminal NADP-linked domain"/>
    <property type="match status" value="1"/>
</dbReference>
<keyword evidence="4" id="KW-0813">Transport</keyword>
<dbReference type="SFLD" id="SFLDS00052">
    <property type="entry name" value="Ferric_Reductase_Domain"/>
    <property type="match status" value="1"/>
</dbReference>
<keyword evidence="5" id="KW-1003">Cell membrane</keyword>
<evidence type="ECO:0000313" key="17">
    <source>
        <dbReference type="EMBL" id="GBE84199.1"/>
    </source>
</evidence>
<name>A0A401GPX0_9APHY</name>
<dbReference type="InterPro" id="IPR039261">
    <property type="entry name" value="FNR_nucleotide-bd"/>
</dbReference>
<keyword evidence="11 15" id="KW-0472">Membrane</keyword>
<comment type="subcellular location">
    <subcellularLocation>
        <location evidence="1">Cell membrane</location>
        <topology evidence="1">Multi-pass membrane protein</topology>
    </subcellularLocation>
</comment>
<dbReference type="InterPro" id="IPR017938">
    <property type="entry name" value="Riboflavin_synthase-like_b-brl"/>
</dbReference>
<dbReference type="GO" id="GO:0006879">
    <property type="term" value="P:intracellular iron ion homeostasis"/>
    <property type="evidence" value="ECO:0007669"/>
    <property type="project" value="TreeGrafter"/>
</dbReference>
<evidence type="ECO:0000256" key="8">
    <source>
        <dbReference type="ARBA" id="ARBA00022989"/>
    </source>
</evidence>
<dbReference type="EMBL" id="BFAD01000006">
    <property type="protein sequence ID" value="GBE84199.1"/>
    <property type="molecule type" value="Genomic_DNA"/>
</dbReference>
<dbReference type="GO" id="GO:0015677">
    <property type="term" value="P:copper ion import"/>
    <property type="evidence" value="ECO:0007669"/>
    <property type="project" value="TreeGrafter"/>
</dbReference>
<dbReference type="SUPFAM" id="SSF63380">
    <property type="entry name" value="Riboflavin synthase domain-like"/>
    <property type="match status" value="1"/>
</dbReference>
<comment type="caution">
    <text evidence="17">The sequence shown here is derived from an EMBL/GenBank/DDBJ whole genome shotgun (WGS) entry which is preliminary data.</text>
</comment>
<dbReference type="InterPro" id="IPR013112">
    <property type="entry name" value="FAD-bd_8"/>
</dbReference>
<evidence type="ECO:0000256" key="14">
    <source>
        <dbReference type="SAM" id="MobiDB-lite"/>
    </source>
</evidence>
<dbReference type="STRING" id="139825.A0A401GPX0"/>
<dbReference type="Pfam" id="PF08030">
    <property type="entry name" value="NAD_binding_6"/>
    <property type="match status" value="1"/>
</dbReference>
<feature type="transmembrane region" description="Helical" evidence="15">
    <location>
        <begin position="177"/>
        <end position="194"/>
    </location>
</feature>
<dbReference type="SFLD" id="SFLDG01168">
    <property type="entry name" value="Ferric_reductase_subgroup_(FRE"/>
    <property type="match status" value="1"/>
</dbReference>
<keyword evidence="6 15" id="KW-0812">Transmembrane</keyword>
<dbReference type="CDD" id="cd06186">
    <property type="entry name" value="NOX_Duox_like_FAD_NADP"/>
    <property type="match status" value="1"/>
</dbReference>
<evidence type="ECO:0000256" key="9">
    <source>
        <dbReference type="ARBA" id="ARBA00023002"/>
    </source>
</evidence>
<dbReference type="Gene3D" id="3.40.50.80">
    <property type="entry name" value="Nucleotide-binding domain of ferredoxin-NADP reductase (FNR) module"/>
    <property type="match status" value="1"/>
</dbReference>
<dbReference type="InParanoid" id="A0A401GPX0"/>
<dbReference type="RefSeq" id="XP_027615112.1">
    <property type="nucleotide sequence ID" value="XM_027759311.1"/>
</dbReference>
<feature type="compositionally biased region" description="Basic and acidic residues" evidence="14">
    <location>
        <begin position="503"/>
        <end position="520"/>
    </location>
</feature>
<dbReference type="PROSITE" id="PS51384">
    <property type="entry name" value="FAD_FR"/>
    <property type="match status" value="1"/>
</dbReference>
<feature type="transmembrane region" description="Helical" evidence="15">
    <location>
        <begin position="97"/>
        <end position="119"/>
    </location>
</feature>
<dbReference type="GO" id="GO:0006826">
    <property type="term" value="P:iron ion transport"/>
    <property type="evidence" value="ECO:0007669"/>
    <property type="project" value="TreeGrafter"/>
</dbReference>
<feature type="region of interest" description="Disordered" evidence="14">
    <location>
        <begin position="500"/>
        <end position="523"/>
    </location>
</feature>
<evidence type="ECO:0000256" key="5">
    <source>
        <dbReference type="ARBA" id="ARBA00022475"/>
    </source>
</evidence>
<evidence type="ECO:0000256" key="12">
    <source>
        <dbReference type="ARBA" id="ARBA00023180"/>
    </source>
</evidence>
<dbReference type="InterPro" id="IPR013130">
    <property type="entry name" value="Fe3_Rdtase_TM_dom"/>
</dbReference>
<evidence type="ECO:0000259" key="16">
    <source>
        <dbReference type="PROSITE" id="PS51384"/>
    </source>
</evidence>
<accession>A0A401GPX0</accession>
<dbReference type="GO" id="GO:0052851">
    <property type="term" value="F:ferric-chelate reductase (NADPH) activity"/>
    <property type="evidence" value="ECO:0007669"/>
    <property type="project" value="UniProtKB-EC"/>
</dbReference>
<evidence type="ECO:0000256" key="1">
    <source>
        <dbReference type="ARBA" id="ARBA00004651"/>
    </source>
</evidence>
<evidence type="ECO:0000256" key="7">
    <source>
        <dbReference type="ARBA" id="ARBA00022982"/>
    </source>
</evidence>
<proteinExistence type="inferred from homology"/>
<dbReference type="PRINTS" id="PR00466">
    <property type="entry name" value="GP91PHOX"/>
</dbReference>
<sequence length="599" mass="66864">MVTDKTIRVGRAKSYPNEVWWFVSCFIFTVAIFQYGSWAISKLLRRRAAAQEALQNDTEGGGAGPNRRFSVRRLPLAILNAYRVVAFRWTLEIGSWYTLNFAEVFVTCSYIIAIFIWEFGNTTDLEGHKLDMTYWGNRAGTIAASQIPLVTALGTKNNVVAYITGISYDKLNYIHRMTARVMFVLLWVHGGAKFNSLDPGEIDASWVRAGILAMAAFSLLILVSLRPIRANVYEFFFLTHFSMVLIFLLGAYFHAKDQNMSYYIWPSFIFWALDRFIRLMRVVVFNHQYFWFKSSGSLDGTVELLSPHFLRLRLSRPPHFHWRPGQTAYLIMPTVSASPFEAHPFTIASVDTSDEMGGDLEKKELGETTPFWKELVFLINVRSGVTKRLATIAQTGAKVKVAVDGPYGFSPDLSVDDTVVLISGGSGITFTLSSFLGVVNDVRNGKSSCRKIIFIWAIRDAAHIEWISKTLSKALEVAPSYLSISIRIYVTSREPLPATNPKAWDDDSIHGSENSEDKSRAPSLLESPAVQVVSGRPDLHILLRDEALANTGRMSVTVCGSQAIARACRAALRFPVSGPKSILQGCASVVLHVETFGYA</sequence>
<evidence type="ECO:0000256" key="10">
    <source>
        <dbReference type="ARBA" id="ARBA00023065"/>
    </source>
</evidence>
<evidence type="ECO:0000256" key="6">
    <source>
        <dbReference type="ARBA" id="ARBA00022692"/>
    </source>
</evidence>
<dbReference type="InterPro" id="IPR013121">
    <property type="entry name" value="Fe_red_NAD-bd_6"/>
</dbReference>
<dbReference type="InterPro" id="IPR017927">
    <property type="entry name" value="FAD-bd_FR_type"/>
</dbReference>
<dbReference type="InterPro" id="IPR051410">
    <property type="entry name" value="Ferric/Cupric_Reductase"/>
</dbReference>
<dbReference type="GO" id="GO:0005886">
    <property type="term" value="C:plasma membrane"/>
    <property type="evidence" value="ECO:0007669"/>
    <property type="project" value="UniProtKB-SubCell"/>
</dbReference>
<keyword evidence="10" id="KW-0406">Ion transport</keyword>
<protein>
    <recommendedName>
        <fullName evidence="3">ferric-chelate reductase (NADPH)</fullName>
        <ecNumber evidence="3">1.16.1.9</ecNumber>
    </recommendedName>
</protein>
<reference evidence="17 18" key="1">
    <citation type="journal article" date="2018" name="Sci. Rep.">
        <title>Genome sequence of the cauliflower mushroom Sparassis crispa (Hanabiratake) and its association with beneficial usage.</title>
        <authorList>
            <person name="Kiyama R."/>
            <person name="Furutani Y."/>
            <person name="Kawaguchi K."/>
            <person name="Nakanishi T."/>
        </authorList>
    </citation>
    <scope>NUCLEOTIDE SEQUENCE [LARGE SCALE GENOMIC DNA]</scope>
</reference>
<feature type="transmembrane region" description="Helical" evidence="15">
    <location>
        <begin position="20"/>
        <end position="40"/>
    </location>
</feature>
<feature type="domain" description="FAD-binding FR-type" evidence="16">
    <location>
        <begin position="291"/>
        <end position="413"/>
    </location>
</feature>
<keyword evidence="8 15" id="KW-1133">Transmembrane helix</keyword>
<evidence type="ECO:0000256" key="3">
    <source>
        <dbReference type="ARBA" id="ARBA00012668"/>
    </source>
</evidence>
<feature type="transmembrane region" description="Helical" evidence="15">
    <location>
        <begin position="206"/>
        <end position="225"/>
    </location>
</feature>